<dbReference type="EC" id="2.7.13.3" evidence="3"/>
<keyword evidence="13" id="KW-1133">Transmembrane helix</keyword>
<comment type="catalytic activity">
    <reaction evidence="1">
        <text>ATP + protein L-histidine = ADP + protein N-phospho-L-histidine.</text>
        <dbReference type="EC" id="2.7.13.3"/>
    </reaction>
</comment>
<dbReference type="PROSITE" id="PS50109">
    <property type="entry name" value="HIS_KIN"/>
    <property type="match status" value="1"/>
</dbReference>
<accession>A0ABW0I3E3</accession>
<comment type="caution">
    <text evidence="16">The sequence shown here is derived from an EMBL/GenBank/DDBJ whole genome shotgun (WGS) entry which is preliminary data.</text>
</comment>
<keyword evidence="6 16" id="KW-0808">Transferase</keyword>
<dbReference type="Proteomes" id="UP001596113">
    <property type="component" value="Unassembled WGS sequence"/>
</dbReference>
<evidence type="ECO:0000256" key="2">
    <source>
        <dbReference type="ARBA" id="ARBA00004651"/>
    </source>
</evidence>
<dbReference type="PANTHER" id="PTHR34220:SF7">
    <property type="entry name" value="SENSOR HISTIDINE KINASE YPDA"/>
    <property type="match status" value="1"/>
</dbReference>
<keyword evidence="9" id="KW-0067">ATP-binding</keyword>
<evidence type="ECO:0000256" key="10">
    <source>
        <dbReference type="ARBA" id="ARBA00023012"/>
    </source>
</evidence>
<keyword evidence="8 16" id="KW-0418">Kinase</keyword>
<evidence type="ECO:0000256" key="9">
    <source>
        <dbReference type="ARBA" id="ARBA00022840"/>
    </source>
</evidence>
<evidence type="ECO:0000256" key="4">
    <source>
        <dbReference type="ARBA" id="ARBA00022475"/>
    </source>
</evidence>
<feature type="transmembrane region" description="Helical" evidence="13">
    <location>
        <begin position="299"/>
        <end position="317"/>
    </location>
</feature>
<dbReference type="SUPFAM" id="SSF55874">
    <property type="entry name" value="ATPase domain of HSP90 chaperone/DNA topoisomerase II/histidine kinase"/>
    <property type="match status" value="1"/>
</dbReference>
<evidence type="ECO:0000256" key="11">
    <source>
        <dbReference type="ARBA" id="ARBA00023136"/>
    </source>
</evidence>
<dbReference type="InterPro" id="IPR003594">
    <property type="entry name" value="HATPase_dom"/>
</dbReference>
<dbReference type="InterPro" id="IPR005467">
    <property type="entry name" value="His_kinase_dom"/>
</dbReference>
<evidence type="ECO:0000313" key="17">
    <source>
        <dbReference type="Proteomes" id="UP001596113"/>
    </source>
</evidence>
<feature type="domain" description="Histidine kinase" evidence="14">
    <location>
        <begin position="360"/>
        <end position="576"/>
    </location>
</feature>
<dbReference type="InterPro" id="IPR050640">
    <property type="entry name" value="Bact_2-comp_sensor_kinase"/>
</dbReference>
<dbReference type="GO" id="GO:0004673">
    <property type="term" value="F:protein histidine kinase activity"/>
    <property type="evidence" value="ECO:0007669"/>
    <property type="project" value="UniProtKB-EC"/>
</dbReference>
<keyword evidence="13" id="KW-0812">Transmembrane</keyword>
<dbReference type="InterPro" id="IPR010559">
    <property type="entry name" value="Sig_transdc_His_kin_internal"/>
</dbReference>
<reference evidence="17" key="1">
    <citation type="journal article" date="2019" name="Int. J. Syst. Evol. Microbiol.">
        <title>The Global Catalogue of Microorganisms (GCM) 10K type strain sequencing project: providing services to taxonomists for standard genome sequencing and annotation.</title>
        <authorList>
            <consortium name="The Broad Institute Genomics Platform"/>
            <consortium name="The Broad Institute Genome Sequencing Center for Infectious Disease"/>
            <person name="Wu L."/>
            <person name="Ma J."/>
        </authorList>
    </citation>
    <scope>NUCLEOTIDE SEQUENCE [LARGE SCALE GENOMIC DNA]</scope>
    <source>
        <strain evidence="17">CGMCC 1.18575</strain>
    </source>
</reference>
<evidence type="ECO:0000256" key="5">
    <source>
        <dbReference type="ARBA" id="ARBA00022553"/>
    </source>
</evidence>
<feature type="domain" description="HAMP" evidence="15">
    <location>
        <begin position="318"/>
        <end position="370"/>
    </location>
</feature>
<dbReference type="InterPro" id="IPR003660">
    <property type="entry name" value="HAMP_dom"/>
</dbReference>
<sequence>MRLRIGPGRIRLSSKSLMTQMVVYFSLTVLTPLIIVIMISYSAFIANIEDKTKQLIQYDTNHAVESMESYYTDFTRLTVNLVKDEVLWSLLEKGRKLGPDKLYEQSENVGKIRELLSGYKYSQDYLESIALLSKSGEAYNSTSVNDLGLLIDMEKLHQSPGFQDFEERGLLRGSYPFDEQQWIHLSRINDPVRFTEHFGTLVYKIDRRMFEGVFGENPQLGSSVYVFNQSRQLLYQQGNALDLQSLLHIKETGTTDLTKDNKKYVVVSQSSNVTDWLVFEVVPYELMVKEARDLRNKSIWLVLITYGCALVITLILSRQVILPLKKMMVAMRHLGAGATLVEMEVKGPSEVKEITERFNMLNHQIRSLIADIIEEQKKAKEADLAALQAQINPHFLYNTLNLTVFLARKNKTREIETLTNSLIELLQDSLKSKRLVATLASELRLIEHYVRLHQFRTEHGIQLNIEADPDLLGVFMPKFSLQPLVENAIFHGIYPKEGPGGIHIKVERVMDTCQIRVIDDGVGIHDKPDAGLRRSVGLDNVRQRIAHYFADGQSDVQMFSKPGIGTVVVIMFSLANHDRLGDSR</sequence>
<dbReference type="Gene3D" id="6.10.340.10">
    <property type="match status" value="1"/>
</dbReference>
<dbReference type="CDD" id="cd06225">
    <property type="entry name" value="HAMP"/>
    <property type="match status" value="1"/>
</dbReference>
<keyword evidence="5" id="KW-0597">Phosphoprotein</keyword>
<evidence type="ECO:0000256" key="12">
    <source>
        <dbReference type="SAM" id="Coils"/>
    </source>
</evidence>
<dbReference type="PANTHER" id="PTHR34220">
    <property type="entry name" value="SENSOR HISTIDINE KINASE YPDA"/>
    <property type="match status" value="1"/>
</dbReference>
<feature type="coiled-coil region" evidence="12">
    <location>
        <begin position="370"/>
        <end position="428"/>
    </location>
</feature>
<dbReference type="Gene3D" id="3.30.565.10">
    <property type="entry name" value="Histidine kinase-like ATPase, C-terminal domain"/>
    <property type="match status" value="1"/>
</dbReference>
<keyword evidence="4" id="KW-1003">Cell membrane</keyword>
<evidence type="ECO:0000259" key="15">
    <source>
        <dbReference type="PROSITE" id="PS50885"/>
    </source>
</evidence>
<dbReference type="PROSITE" id="PS50885">
    <property type="entry name" value="HAMP"/>
    <property type="match status" value="1"/>
</dbReference>
<dbReference type="EMBL" id="JBHSMI010000067">
    <property type="protein sequence ID" value="MFC5407213.1"/>
    <property type="molecule type" value="Genomic_DNA"/>
</dbReference>
<organism evidence="16 17">
    <name type="scientific">Cohnella soli</name>
    <dbReference type="NCBI Taxonomy" id="425005"/>
    <lineage>
        <taxon>Bacteria</taxon>
        <taxon>Bacillati</taxon>
        <taxon>Bacillota</taxon>
        <taxon>Bacilli</taxon>
        <taxon>Bacillales</taxon>
        <taxon>Paenibacillaceae</taxon>
        <taxon>Cohnella</taxon>
    </lineage>
</organism>
<feature type="transmembrane region" description="Helical" evidence="13">
    <location>
        <begin position="21"/>
        <end position="44"/>
    </location>
</feature>
<evidence type="ECO:0000256" key="1">
    <source>
        <dbReference type="ARBA" id="ARBA00000085"/>
    </source>
</evidence>
<dbReference type="Pfam" id="PF06580">
    <property type="entry name" value="His_kinase"/>
    <property type="match status" value="1"/>
</dbReference>
<evidence type="ECO:0000313" key="16">
    <source>
        <dbReference type="EMBL" id="MFC5407213.1"/>
    </source>
</evidence>
<comment type="subcellular location">
    <subcellularLocation>
        <location evidence="2">Cell membrane</location>
        <topology evidence="2">Multi-pass membrane protein</topology>
    </subcellularLocation>
</comment>
<keyword evidence="10" id="KW-0902">Two-component regulatory system</keyword>
<keyword evidence="11 13" id="KW-0472">Membrane</keyword>
<keyword evidence="12" id="KW-0175">Coiled coil</keyword>
<keyword evidence="7" id="KW-0547">Nucleotide-binding</keyword>
<dbReference type="RefSeq" id="WP_378139673.1">
    <property type="nucleotide sequence ID" value="NZ_JBHSMI010000067.1"/>
</dbReference>
<dbReference type="InterPro" id="IPR036890">
    <property type="entry name" value="HATPase_C_sf"/>
</dbReference>
<dbReference type="Pfam" id="PF02518">
    <property type="entry name" value="HATPase_c"/>
    <property type="match status" value="1"/>
</dbReference>
<keyword evidence="17" id="KW-1185">Reference proteome</keyword>
<name>A0ABW0I3E3_9BACL</name>
<evidence type="ECO:0000256" key="3">
    <source>
        <dbReference type="ARBA" id="ARBA00012438"/>
    </source>
</evidence>
<evidence type="ECO:0000256" key="13">
    <source>
        <dbReference type="SAM" id="Phobius"/>
    </source>
</evidence>
<evidence type="ECO:0000256" key="8">
    <source>
        <dbReference type="ARBA" id="ARBA00022777"/>
    </source>
</evidence>
<evidence type="ECO:0000256" key="6">
    <source>
        <dbReference type="ARBA" id="ARBA00022679"/>
    </source>
</evidence>
<protein>
    <recommendedName>
        <fullName evidence="3">histidine kinase</fullName>
        <ecNumber evidence="3">2.7.13.3</ecNumber>
    </recommendedName>
</protein>
<evidence type="ECO:0000256" key="7">
    <source>
        <dbReference type="ARBA" id="ARBA00022741"/>
    </source>
</evidence>
<proteinExistence type="predicted"/>
<evidence type="ECO:0000259" key="14">
    <source>
        <dbReference type="PROSITE" id="PS50109"/>
    </source>
</evidence>
<gene>
    <name evidence="16" type="ORF">ACFPOF_31175</name>
</gene>